<feature type="region of interest" description="Disordered" evidence="1">
    <location>
        <begin position="67"/>
        <end position="167"/>
    </location>
</feature>
<feature type="compositionally biased region" description="Basic and acidic residues" evidence="1">
    <location>
        <begin position="85"/>
        <end position="102"/>
    </location>
</feature>
<comment type="caution">
    <text evidence="3">The sequence shown here is derived from an EMBL/GenBank/DDBJ whole genome shotgun (WGS) entry which is preliminary data.</text>
</comment>
<name>A0A8J6HIZ8_TENMO</name>
<proteinExistence type="predicted"/>
<reference evidence="3" key="1">
    <citation type="journal article" date="2020" name="J Insects Food Feed">
        <title>The yellow mealworm (Tenebrio molitor) genome: a resource for the emerging insects as food and feed industry.</title>
        <authorList>
            <person name="Eriksson T."/>
            <person name="Andere A."/>
            <person name="Kelstrup H."/>
            <person name="Emery V."/>
            <person name="Picard C."/>
        </authorList>
    </citation>
    <scope>NUCLEOTIDE SEQUENCE</scope>
    <source>
        <strain evidence="3">Stoneville</strain>
        <tissue evidence="3">Whole head</tissue>
    </source>
</reference>
<evidence type="ECO:0000313" key="3">
    <source>
        <dbReference type="EMBL" id="KAH0819640.1"/>
    </source>
</evidence>
<accession>A0A8J6HIZ8</accession>
<keyword evidence="2" id="KW-0732">Signal</keyword>
<evidence type="ECO:0000256" key="1">
    <source>
        <dbReference type="SAM" id="MobiDB-lite"/>
    </source>
</evidence>
<sequence length="167" mass="18023">MKVTVSLISFVSFTNLATIVYGETVNCKVVPFETQEGLSGTCCVFFKNPTSANATFPKEEVSRQILANKDKEVQTEQDPSGQDTAKNDEEKLLFVSNKDDKSSTVPPVQSKGKGDDKKLVSGQGSQGAKGWSPKMNVTIQNKNAFDTPEMCPQGTLKDHAGGCTEPL</sequence>
<feature type="signal peptide" evidence="2">
    <location>
        <begin position="1"/>
        <end position="22"/>
    </location>
</feature>
<organism evidence="3 4">
    <name type="scientific">Tenebrio molitor</name>
    <name type="common">Yellow mealworm beetle</name>
    <dbReference type="NCBI Taxonomy" id="7067"/>
    <lineage>
        <taxon>Eukaryota</taxon>
        <taxon>Metazoa</taxon>
        <taxon>Ecdysozoa</taxon>
        <taxon>Arthropoda</taxon>
        <taxon>Hexapoda</taxon>
        <taxon>Insecta</taxon>
        <taxon>Pterygota</taxon>
        <taxon>Neoptera</taxon>
        <taxon>Endopterygota</taxon>
        <taxon>Coleoptera</taxon>
        <taxon>Polyphaga</taxon>
        <taxon>Cucujiformia</taxon>
        <taxon>Tenebrionidae</taxon>
        <taxon>Tenebrio</taxon>
    </lineage>
</organism>
<evidence type="ECO:0000313" key="4">
    <source>
        <dbReference type="Proteomes" id="UP000719412"/>
    </source>
</evidence>
<protein>
    <submittedName>
        <fullName evidence="3">Uncharacterized protein</fullName>
    </submittedName>
</protein>
<evidence type="ECO:0000256" key="2">
    <source>
        <dbReference type="SAM" id="SignalP"/>
    </source>
</evidence>
<feature type="compositionally biased region" description="Polar residues" evidence="1">
    <location>
        <begin position="135"/>
        <end position="144"/>
    </location>
</feature>
<feature type="chain" id="PRO_5035162928" evidence="2">
    <location>
        <begin position="23"/>
        <end position="167"/>
    </location>
</feature>
<dbReference type="EMBL" id="JABDTM020014072">
    <property type="protein sequence ID" value="KAH0819640.1"/>
    <property type="molecule type" value="Genomic_DNA"/>
</dbReference>
<dbReference type="AlphaFoldDB" id="A0A8J6HIZ8"/>
<dbReference type="Proteomes" id="UP000719412">
    <property type="component" value="Unassembled WGS sequence"/>
</dbReference>
<keyword evidence="4" id="KW-1185">Reference proteome</keyword>
<reference evidence="3" key="2">
    <citation type="submission" date="2021-08" db="EMBL/GenBank/DDBJ databases">
        <authorList>
            <person name="Eriksson T."/>
        </authorList>
    </citation>
    <scope>NUCLEOTIDE SEQUENCE</scope>
    <source>
        <strain evidence="3">Stoneville</strain>
        <tissue evidence="3">Whole head</tissue>
    </source>
</reference>
<gene>
    <name evidence="3" type="ORF">GEV33_003151</name>
</gene>